<evidence type="ECO:0000259" key="2">
    <source>
        <dbReference type="SMART" id="SM01349"/>
    </source>
</evidence>
<dbReference type="AlphaFoldDB" id="A0A9J6EIS3"/>
<dbReference type="GO" id="GO:0061863">
    <property type="term" value="F:microtubule plus end polymerase"/>
    <property type="evidence" value="ECO:0007669"/>
    <property type="project" value="InterPro"/>
</dbReference>
<dbReference type="InterPro" id="IPR016024">
    <property type="entry name" value="ARM-type_fold"/>
</dbReference>
<gene>
    <name evidence="3" type="ORF">HPB51_023351</name>
</gene>
<dbReference type="GO" id="GO:0030951">
    <property type="term" value="P:establishment or maintenance of microtubule cytoskeleton polarity"/>
    <property type="evidence" value="ECO:0007669"/>
    <property type="project" value="InterPro"/>
</dbReference>
<dbReference type="GO" id="GO:0046785">
    <property type="term" value="P:microtubule polymerization"/>
    <property type="evidence" value="ECO:0007669"/>
    <property type="project" value="InterPro"/>
</dbReference>
<dbReference type="EMBL" id="JABSTU010000004">
    <property type="protein sequence ID" value="KAH8034347.1"/>
    <property type="molecule type" value="Genomic_DNA"/>
</dbReference>
<keyword evidence="4" id="KW-1185">Reference proteome</keyword>
<reference evidence="3" key="2">
    <citation type="submission" date="2021-09" db="EMBL/GenBank/DDBJ databases">
        <authorList>
            <person name="Jia N."/>
            <person name="Wang J."/>
            <person name="Shi W."/>
            <person name="Du L."/>
            <person name="Sun Y."/>
            <person name="Zhan W."/>
            <person name="Jiang J."/>
            <person name="Wang Q."/>
            <person name="Zhang B."/>
            <person name="Ji P."/>
            <person name="Sakyi L.B."/>
            <person name="Cui X."/>
            <person name="Yuan T."/>
            <person name="Jiang B."/>
            <person name="Yang W."/>
            <person name="Lam T.T.-Y."/>
            <person name="Chang Q."/>
            <person name="Ding S."/>
            <person name="Wang X."/>
            <person name="Zhu J."/>
            <person name="Ruan X."/>
            <person name="Zhao L."/>
            <person name="Wei J."/>
            <person name="Que T."/>
            <person name="Du C."/>
            <person name="Cheng J."/>
            <person name="Dai P."/>
            <person name="Han X."/>
            <person name="Huang E."/>
            <person name="Gao Y."/>
            <person name="Liu J."/>
            <person name="Shao H."/>
            <person name="Ye R."/>
            <person name="Li L."/>
            <person name="Wei W."/>
            <person name="Wang X."/>
            <person name="Wang C."/>
            <person name="Huo Q."/>
            <person name="Li W."/>
            <person name="Guo W."/>
            <person name="Chen H."/>
            <person name="Chen S."/>
            <person name="Zhou L."/>
            <person name="Zhou L."/>
            <person name="Ni X."/>
            <person name="Tian J."/>
            <person name="Zhou Y."/>
            <person name="Sheng Y."/>
            <person name="Liu T."/>
            <person name="Pan Y."/>
            <person name="Xia L."/>
            <person name="Li J."/>
            <person name="Zhao F."/>
            <person name="Cao W."/>
        </authorList>
    </citation>
    <scope>NUCLEOTIDE SEQUENCE</scope>
    <source>
        <strain evidence="3">Rmic-2018</strain>
        <tissue evidence="3">Larvae</tissue>
    </source>
</reference>
<protein>
    <recommendedName>
        <fullName evidence="2">TOG domain-containing protein</fullName>
    </recommendedName>
</protein>
<organism evidence="3 4">
    <name type="scientific">Rhipicephalus microplus</name>
    <name type="common">Cattle tick</name>
    <name type="synonym">Boophilus microplus</name>
    <dbReference type="NCBI Taxonomy" id="6941"/>
    <lineage>
        <taxon>Eukaryota</taxon>
        <taxon>Metazoa</taxon>
        <taxon>Ecdysozoa</taxon>
        <taxon>Arthropoda</taxon>
        <taxon>Chelicerata</taxon>
        <taxon>Arachnida</taxon>
        <taxon>Acari</taxon>
        <taxon>Parasitiformes</taxon>
        <taxon>Ixodida</taxon>
        <taxon>Ixodoidea</taxon>
        <taxon>Ixodidae</taxon>
        <taxon>Rhipicephalinae</taxon>
        <taxon>Rhipicephalus</taxon>
        <taxon>Boophilus</taxon>
    </lineage>
</organism>
<reference evidence="3" key="1">
    <citation type="journal article" date="2020" name="Cell">
        <title>Large-Scale Comparative Analyses of Tick Genomes Elucidate Their Genetic Diversity and Vector Capacities.</title>
        <authorList>
            <consortium name="Tick Genome and Microbiome Consortium (TIGMIC)"/>
            <person name="Jia N."/>
            <person name="Wang J."/>
            <person name="Shi W."/>
            <person name="Du L."/>
            <person name="Sun Y."/>
            <person name="Zhan W."/>
            <person name="Jiang J.F."/>
            <person name="Wang Q."/>
            <person name="Zhang B."/>
            <person name="Ji P."/>
            <person name="Bell-Sakyi L."/>
            <person name="Cui X.M."/>
            <person name="Yuan T.T."/>
            <person name="Jiang B.G."/>
            <person name="Yang W.F."/>
            <person name="Lam T.T."/>
            <person name="Chang Q.C."/>
            <person name="Ding S.J."/>
            <person name="Wang X.J."/>
            <person name="Zhu J.G."/>
            <person name="Ruan X.D."/>
            <person name="Zhao L."/>
            <person name="Wei J.T."/>
            <person name="Ye R.Z."/>
            <person name="Que T.C."/>
            <person name="Du C.H."/>
            <person name="Zhou Y.H."/>
            <person name="Cheng J.X."/>
            <person name="Dai P.F."/>
            <person name="Guo W.B."/>
            <person name="Han X.H."/>
            <person name="Huang E.J."/>
            <person name="Li L.F."/>
            <person name="Wei W."/>
            <person name="Gao Y.C."/>
            <person name="Liu J.Z."/>
            <person name="Shao H.Z."/>
            <person name="Wang X."/>
            <person name="Wang C.C."/>
            <person name="Yang T.C."/>
            <person name="Huo Q.B."/>
            <person name="Li W."/>
            <person name="Chen H.Y."/>
            <person name="Chen S.E."/>
            <person name="Zhou L.G."/>
            <person name="Ni X.B."/>
            <person name="Tian J.H."/>
            <person name="Sheng Y."/>
            <person name="Liu T."/>
            <person name="Pan Y.S."/>
            <person name="Xia L.Y."/>
            <person name="Li J."/>
            <person name="Zhao F."/>
            <person name="Cao W.C."/>
        </authorList>
    </citation>
    <scope>NUCLEOTIDE SEQUENCE</scope>
    <source>
        <strain evidence="3">Rmic-2018</strain>
    </source>
</reference>
<evidence type="ECO:0000313" key="3">
    <source>
        <dbReference type="EMBL" id="KAH8034347.1"/>
    </source>
</evidence>
<dbReference type="Proteomes" id="UP000821866">
    <property type="component" value="Chromosome 2"/>
</dbReference>
<dbReference type="GO" id="GO:0007051">
    <property type="term" value="P:spindle organization"/>
    <property type="evidence" value="ECO:0007669"/>
    <property type="project" value="InterPro"/>
</dbReference>
<dbReference type="InterPro" id="IPR045110">
    <property type="entry name" value="XMAP215"/>
</dbReference>
<dbReference type="GO" id="GO:0005856">
    <property type="term" value="C:cytoskeleton"/>
    <property type="evidence" value="ECO:0007669"/>
    <property type="project" value="UniProtKB-SubCell"/>
</dbReference>
<dbReference type="InterPro" id="IPR011989">
    <property type="entry name" value="ARM-like"/>
</dbReference>
<dbReference type="SUPFAM" id="SSF48371">
    <property type="entry name" value="ARM repeat"/>
    <property type="match status" value="1"/>
</dbReference>
<evidence type="ECO:0000256" key="1">
    <source>
        <dbReference type="SAM" id="SignalP"/>
    </source>
</evidence>
<dbReference type="PANTHER" id="PTHR12609">
    <property type="entry name" value="MICROTUBULE ASSOCIATED PROTEIN XMAP215"/>
    <property type="match status" value="1"/>
</dbReference>
<evidence type="ECO:0000313" key="4">
    <source>
        <dbReference type="Proteomes" id="UP000821866"/>
    </source>
</evidence>
<dbReference type="VEuPathDB" id="VectorBase:LOC119162221"/>
<dbReference type="GO" id="GO:0051010">
    <property type="term" value="F:microtubule plus-end binding"/>
    <property type="evidence" value="ECO:0007669"/>
    <property type="project" value="InterPro"/>
</dbReference>
<keyword evidence="1" id="KW-0732">Signal</keyword>
<accession>A0A9J6EIS3</accession>
<dbReference type="SMART" id="SM01349">
    <property type="entry name" value="TOG"/>
    <property type="match status" value="1"/>
</dbReference>
<dbReference type="Gene3D" id="1.25.10.10">
    <property type="entry name" value="Leucine-rich Repeat Variant"/>
    <property type="match status" value="1"/>
</dbReference>
<name>A0A9J6EIS3_RHIMP</name>
<feature type="chain" id="PRO_5039893285" description="TOG domain-containing protein" evidence="1">
    <location>
        <begin position="28"/>
        <end position="175"/>
    </location>
</feature>
<dbReference type="InterPro" id="IPR034085">
    <property type="entry name" value="TOG"/>
</dbReference>
<feature type="domain" description="TOG" evidence="2">
    <location>
        <begin position="1"/>
        <end position="168"/>
    </location>
</feature>
<sequence length="175" mass="18296">MLGKVLKLKLETLLVVLGGGPVSLCVADCMLADLVDKVGDIKNGQGATSALTALAEATSLDHVGQEVGACSPALFCPEESENQSESLMWLANAIKEFGLKVPVKPVIESIKKGLAASNPAVRTASITLAGVLYLYMGKTLRTLFEGEKAVLVQQLDAELAKVGGVIIHLMHVDGV</sequence>
<proteinExistence type="predicted"/>
<comment type="caution">
    <text evidence="3">The sequence shown here is derived from an EMBL/GenBank/DDBJ whole genome shotgun (WGS) entry which is preliminary data.</text>
</comment>
<feature type="signal peptide" evidence="1">
    <location>
        <begin position="1"/>
        <end position="27"/>
    </location>
</feature>